<dbReference type="OrthoDB" id="9765532at2"/>
<feature type="transmembrane region" description="Helical" evidence="1">
    <location>
        <begin position="104"/>
        <end position="131"/>
    </location>
</feature>
<dbReference type="EMBL" id="SCFB01000003">
    <property type="protein sequence ID" value="RZI46756.1"/>
    <property type="molecule type" value="Genomic_DNA"/>
</dbReference>
<proteinExistence type="predicted"/>
<protein>
    <submittedName>
        <fullName evidence="2">Sodium:proton antiporter</fullName>
    </submittedName>
</protein>
<dbReference type="RefSeq" id="WP_130153465.1">
    <property type="nucleotide sequence ID" value="NZ_SCFB01000003.1"/>
</dbReference>
<keyword evidence="1" id="KW-0472">Membrane</keyword>
<feature type="transmembrane region" description="Helical" evidence="1">
    <location>
        <begin position="222"/>
        <end position="245"/>
    </location>
</feature>
<accession>A0A4Q7DP67</accession>
<organism evidence="2 3">
    <name type="scientific">Candidatus Finniella inopinata</name>
    <dbReference type="NCBI Taxonomy" id="1696036"/>
    <lineage>
        <taxon>Bacteria</taxon>
        <taxon>Pseudomonadati</taxon>
        <taxon>Pseudomonadota</taxon>
        <taxon>Alphaproteobacteria</taxon>
        <taxon>Holosporales</taxon>
        <taxon>Candidatus Paracaedibacteraceae</taxon>
        <taxon>Candidatus Finniella</taxon>
    </lineage>
</organism>
<keyword evidence="1" id="KW-1133">Transmembrane helix</keyword>
<dbReference type="Proteomes" id="UP000293550">
    <property type="component" value="Unassembled WGS sequence"/>
</dbReference>
<gene>
    <name evidence="2" type="ORF">EQU50_01850</name>
</gene>
<evidence type="ECO:0000256" key="1">
    <source>
        <dbReference type="SAM" id="Phobius"/>
    </source>
</evidence>
<dbReference type="AlphaFoldDB" id="A0A4Q7DP67"/>
<evidence type="ECO:0000313" key="3">
    <source>
        <dbReference type="Proteomes" id="UP000293550"/>
    </source>
</evidence>
<feature type="transmembrane region" description="Helical" evidence="1">
    <location>
        <begin position="265"/>
        <end position="284"/>
    </location>
</feature>
<sequence length="446" mass="48624">MEASLTPPLWLGLPFIAVLVLMTAAPYAIPRLWHQFESKILFALAVSSMVGLGLVIGFSTAIHELAHVLIQDYVPFVILLSSLYVVTTGLHVDLKTKSTPFKNTAFLAIGSLLASVVGTTGASMILLRPFITMNSDRHYKTHSIIFFIFLVANIGGCLTPIGDPPLFLGYLNGVDFFWTLQTLAQPFMVTIAILLGCYFLLDSYFLGRETPALEHSKVPGNFGLTGKINLLLLLVLIGVIAGSGVCTRCYDDLPTILIMGQTVSLVQILTNASLIILACLSYLLTPKHIRHKQHFSWSPIREVTLLFAVIFVTIIPVNLMLQAGLSGPLHQVLSLTHGSSPALIYFWLTGLFSAFLDNAPTYLLFFKMAGGDAQNLMTSQAPLLMAISLGSVFMGAITYIGNAPNLMVRTLAKQSGIAMPGFLGYMVWSCVILLPLFLGVSLWMFF</sequence>
<feature type="transmembrane region" description="Helical" evidence="1">
    <location>
        <begin position="9"/>
        <end position="29"/>
    </location>
</feature>
<dbReference type="InterPro" id="IPR031566">
    <property type="entry name" value="CitMHS_2"/>
</dbReference>
<evidence type="ECO:0000313" key="2">
    <source>
        <dbReference type="EMBL" id="RZI46756.1"/>
    </source>
</evidence>
<name>A0A4Q7DP67_9PROT</name>
<feature type="transmembrane region" description="Helical" evidence="1">
    <location>
        <begin position="381"/>
        <end position="402"/>
    </location>
</feature>
<feature type="transmembrane region" description="Helical" evidence="1">
    <location>
        <begin position="143"/>
        <end position="162"/>
    </location>
</feature>
<feature type="transmembrane region" description="Helical" evidence="1">
    <location>
        <begin position="73"/>
        <end position="92"/>
    </location>
</feature>
<keyword evidence="1" id="KW-0812">Transmembrane</keyword>
<feature type="transmembrane region" description="Helical" evidence="1">
    <location>
        <begin position="305"/>
        <end position="324"/>
    </location>
</feature>
<feature type="transmembrane region" description="Helical" evidence="1">
    <location>
        <begin position="344"/>
        <end position="369"/>
    </location>
</feature>
<keyword evidence="3" id="KW-1185">Reference proteome</keyword>
<feature type="transmembrane region" description="Helical" evidence="1">
    <location>
        <begin position="182"/>
        <end position="201"/>
    </location>
</feature>
<feature type="transmembrane region" description="Helical" evidence="1">
    <location>
        <begin position="41"/>
        <end position="61"/>
    </location>
</feature>
<comment type="caution">
    <text evidence="2">The sequence shown here is derived from an EMBL/GenBank/DDBJ whole genome shotgun (WGS) entry which is preliminary data.</text>
</comment>
<dbReference type="Pfam" id="PF16980">
    <property type="entry name" value="CitMHS_2"/>
    <property type="match status" value="1"/>
</dbReference>
<feature type="transmembrane region" description="Helical" evidence="1">
    <location>
        <begin position="422"/>
        <end position="445"/>
    </location>
</feature>
<reference evidence="2 3" key="1">
    <citation type="submission" date="2018-10" db="EMBL/GenBank/DDBJ databases">
        <title>An updated phylogeny of the Alphaproteobacteria reveals that the parasitic Rickettsiales and Holosporales have independent origins.</title>
        <authorList>
            <person name="Munoz-Gomez S.A."/>
            <person name="Hess S."/>
            <person name="Burger G."/>
            <person name="Lang B.F."/>
            <person name="Susko E."/>
            <person name="Slamovits C.H."/>
            <person name="Roger A.J."/>
        </authorList>
    </citation>
    <scope>NUCLEOTIDE SEQUENCE [LARGE SCALE GENOMIC DNA]</scope>
    <source>
        <strain evidence="2">HOLO01</strain>
    </source>
</reference>